<dbReference type="SUPFAM" id="SSF53335">
    <property type="entry name" value="S-adenosyl-L-methionine-dependent methyltransferases"/>
    <property type="match status" value="1"/>
</dbReference>
<dbReference type="EMBL" id="LSYV01000057">
    <property type="protein sequence ID" value="KXZ45265.1"/>
    <property type="molecule type" value="Genomic_DNA"/>
</dbReference>
<reference evidence="12" key="1">
    <citation type="journal article" date="2016" name="Nat. Commun.">
        <title>The Gonium pectorale genome demonstrates co-option of cell cycle regulation during the evolution of multicellularity.</title>
        <authorList>
            <person name="Hanschen E.R."/>
            <person name="Marriage T.N."/>
            <person name="Ferris P.J."/>
            <person name="Hamaji T."/>
            <person name="Toyoda A."/>
            <person name="Fujiyama A."/>
            <person name="Neme R."/>
            <person name="Noguchi H."/>
            <person name="Minakuchi Y."/>
            <person name="Suzuki M."/>
            <person name="Kawai-Toyooka H."/>
            <person name="Smith D.R."/>
            <person name="Sparks H."/>
            <person name="Anderson J."/>
            <person name="Bakaric R."/>
            <person name="Luria V."/>
            <person name="Karger A."/>
            <person name="Kirschner M.W."/>
            <person name="Durand P.M."/>
            <person name="Michod R.E."/>
            <person name="Nozaki H."/>
            <person name="Olson B.J."/>
        </authorList>
    </citation>
    <scope>NUCLEOTIDE SEQUENCE [LARGE SCALE GENOMIC DNA]</scope>
    <source>
        <strain evidence="12">NIES-2863</strain>
    </source>
</reference>
<dbReference type="EC" id="2.1.1.216" evidence="7"/>
<keyword evidence="6 9" id="KW-0694">RNA-binding</keyword>
<dbReference type="Gene3D" id="3.30.56.70">
    <property type="entry name" value="N2,N2-dimethylguanosine tRNA methyltransferase, C-terminal domain"/>
    <property type="match status" value="1"/>
</dbReference>
<keyword evidence="5 9" id="KW-0819">tRNA processing</keyword>
<evidence type="ECO:0000313" key="12">
    <source>
        <dbReference type="Proteomes" id="UP000075714"/>
    </source>
</evidence>
<dbReference type="GO" id="GO:0005634">
    <property type="term" value="C:nucleus"/>
    <property type="evidence" value="ECO:0007669"/>
    <property type="project" value="TreeGrafter"/>
</dbReference>
<organism evidence="11 12">
    <name type="scientific">Gonium pectorale</name>
    <name type="common">Green alga</name>
    <dbReference type="NCBI Taxonomy" id="33097"/>
    <lineage>
        <taxon>Eukaryota</taxon>
        <taxon>Viridiplantae</taxon>
        <taxon>Chlorophyta</taxon>
        <taxon>core chlorophytes</taxon>
        <taxon>Chlorophyceae</taxon>
        <taxon>CS clade</taxon>
        <taxon>Chlamydomonadales</taxon>
        <taxon>Volvocaceae</taxon>
        <taxon>Gonium</taxon>
    </lineage>
</organism>
<proteinExistence type="inferred from homology"/>
<feature type="region of interest" description="Disordered" evidence="10">
    <location>
        <begin position="67"/>
        <end position="169"/>
    </location>
</feature>
<feature type="region of interest" description="Disordered" evidence="10">
    <location>
        <begin position="561"/>
        <end position="684"/>
    </location>
</feature>
<feature type="compositionally biased region" description="Low complexity" evidence="10">
    <location>
        <begin position="113"/>
        <end position="164"/>
    </location>
</feature>
<dbReference type="PROSITE" id="PS51626">
    <property type="entry name" value="SAM_MT_TRM1"/>
    <property type="match status" value="1"/>
</dbReference>
<dbReference type="STRING" id="33097.A0A150G6V2"/>
<comment type="caution">
    <text evidence="11">The sequence shown here is derived from an EMBL/GenBank/DDBJ whole genome shotgun (WGS) entry which is preliminary data.</text>
</comment>
<gene>
    <name evidence="11" type="ORF">GPECTOR_56g361</name>
</gene>
<evidence type="ECO:0000256" key="3">
    <source>
        <dbReference type="ARBA" id="ARBA00022679"/>
    </source>
</evidence>
<evidence type="ECO:0000256" key="5">
    <source>
        <dbReference type="ARBA" id="ARBA00022694"/>
    </source>
</evidence>
<feature type="compositionally biased region" description="Low complexity" evidence="10">
    <location>
        <begin position="92"/>
        <end position="104"/>
    </location>
</feature>
<feature type="compositionally biased region" description="Low complexity" evidence="10">
    <location>
        <begin position="660"/>
        <end position="669"/>
    </location>
</feature>
<evidence type="ECO:0000256" key="6">
    <source>
        <dbReference type="ARBA" id="ARBA00022884"/>
    </source>
</evidence>
<dbReference type="FunFam" id="3.30.56.70:FF:000001">
    <property type="entry name" value="tRNA (guanine(26)-N(2))-dimethyltransferase"/>
    <property type="match status" value="1"/>
</dbReference>
<dbReference type="GO" id="GO:0160104">
    <property type="term" value="F:tRNA (guanine(26)-N2)-dimethyltransferase activity"/>
    <property type="evidence" value="ECO:0007669"/>
    <property type="project" value="UniProtKB-EC"/>
</dbReference>
<sequence>MADNATRDGTAAAAGTDPIAIPEGYKVLQEGRAKILQKGNDVFYNEAQVTNRDLSVAALKLFLRRREAERANRGAGGAGKGGGKKGKKEKGAPQQQQQQQQQQEQAKEEELQQGEGAPGAEEAAGAAAAAAAASQDTDAGPQGAADSGAAAPGGPSAPRATSGSRQPARPRLLEGLAATGLRSIRYALEVSELGSIDANDLDPGAAVAMRRNIDLNGGAAAAKIRPVCADARMTMLQNPGAYDIVDLDPYGTPGFLLDSAVQAVADGGLLMVTATDMSNLCGNNSTACFANYGSYPVHRPYCHEMALRIVLACIETHAARYKRHVEPLLCLSIDFYVRLFLRVRVSPAAVKDTSTRLAHLWQSSGCDSFWLQPVGQKRVQNGSNKHLPGNGPPMESVRCPETGSGYLMGGPIWSGPLHDQAFVQELLTEFDEGGTARYAQAVKVRGYLLSAAAELPDVPLYYNLHDIMQRVRATPPKTDVFRSALVHAGYRVSGSHACPLAIKTDAPPSVVWDVVRCWVRKNGVSAAAVRDPESYSAKLLAKEPSIEANFALVSSAITRRKEDKAPRFVQNPAYWGPKSRHGRPDQTRPQQQEGDAAAAGAAAAAPARGQKGKGRGKGKGGGGEQSGAAPPAEKGDAEMEAADAAGEGEGAEGRKRGAEGETTAAAAGEGKPRGRQEGGKGGGR</sequence>
<feature type="compositionally biased region" description="Low complexity" evidence="10">
    <location>
        <begin position="589"/>
        <end position="609"/>
    </location>
</feature>
<dbReference type="InterPro" id="IPR042296">
    <property type="entry name" value="tRNA_met_Trm1_C"/>
</dbReference>
<comment type="similarity">
    <text evidence="9">Belongs to the class I-like SAM-binding methyltransferase superfamily. Trm1 family.</text>
</comment>
<accession>A0A150G6V2</accession>
<evidence type="ECO:0000313" key="11">
    <source>
        <dbReference type="EMBL" id="KXZ45265.1"/>
    </source>
</evidence>
<evidence type="ECO:0000256" key="7">
    <source>
        <dbReference type="ARBA" id="ARBA00039099"/>
    </source>
</evidence>
<keyword evidence="4 9" id="KW-0949">S-adenosyl-L-methionine</keyword>
<dbReference type="Proteomes" id="UP000075714">
    <property type="component" value="Unassembled WGS sequence"/>
</dbReference>
<keyword evidence="1 9" id="KW-0820">tRNA-binding</keyword>
<dbReference type="Pfam" id="PF02005">
    <property type="entry name" value="TRM"/>
    <property type="match status" value="1"/>
</dbReference>
<dbReference type="PANTHER" id="PTHR10631">
    <property type="entry name" value="N 2 ,N 2 -DIMETHYLGUANOSINE TRNA METHYLTRANSFERASE"/>
    <property type="match status" value="1"/>
</dbReference>
<dbReference type="InterPro" id="IPR002905">
    <property type="entry name" value="Trm1"/>
</dbReference>
<keyword evidence="12" id="KW-1185">Reference proteome</keyword>
<evidence type="ECO:0000256" key="8">
    <source>
        <dbReference type="ARBA" id="ARBA00051897"/>
    </source>
</evidence>
<evidence type="ECO:0000256" key="9">
    <source>
        <dbReference type="PROSITE-ProRule" id="PRU00958"/>
    </source>
</evidence>
<name>A0A150G6V2_GONPE</name>
<dbReference type="AlphaFoldDB" id="A0A150G6V2"/>
<dbReference type="PANTHER" id="PTHR10631:SF3">
    <property type="entry name" value="TRNA (GUANINE(26)-N(2))-DIMETHYLTRANSFERASE"/>
    <property type="match status" value="1"/>
</dbReference>
<evidence type="ECO:0000256" key="2">
    <source>
        <dbReference type="ARBA" id="ARBA00022603"/>
    </source>
</evidence>
<feature type="region of interest" description="Disordered" evidence="10">
    <location>
        <begin position="1"/>
        <end position="20"/>
    </location>
</feature>
<evidence type="ECO:0000256" key="10">
    <source>
        <dbReference type="SAM" id="MobiDB-lite"/>
    </source>
</evidence>
<dbReference type="NCBIfam" id="TIGR00308">
    <property type="entry name" value="TRM1"/>
    <property type="match status" value="1"/>
</dbReference>
<dbReference type="GO" id="GO:0002940">
    <property type="term" value="P:tRNA N2-guanine methylation"/>
    <property type="evidence" value="ECO:0007669"/>
    <property type="project" value="TreeGrafter"/>
</dbReference>
<protein>
    <recommendedName>
        <fullName evidence="7">tRNA (guanine(26)-N(2))-dimethyltransferase</fullName>
        <ecNumber evidence="7">2.1.1.216</ecNumber>
    </recommendedName>
</protein>
<evidence type="ECO:0000256" key="4">
    <source>
        <dbReference type="ARBA" id="ARBA00022691"/>
    </source>
</evidence>
<dbReference type="GO" id="GO:0000049">
    <property type="term" value="F:tRNA binding"/>
    <property type="evidence" value="ECO:0007669"/>
    <property type="project" value="UniProtKB-UniRule"/>
</dbReference>
<dbReference type="InterPro" id="IPR029063">
    <property type="entry name" value="SAM-dependent_MTases_sf"/>
</dbReference>
<keyword evidence="2 9" id="KW-0489">Methyltransferase</keyword>
<comment type="catalytic activity">
    <reaction evidence="8">
        <text>guanosine(26) in tRNA + 2 S-adenosyl-L-methionine = N(2)-dimethylguanosine(26) in tRNA + 2 S-adenosyl-L-homocysteine + 2 H(+)</text>
        <dbReference type="Rhea" id="RHEA:43140"/>
        <dbReference type="Rhea" id="RHEA-COMP:10359"/>
        <dbReference type="Rhea" id="RHEA-COMP:10360"/>
        <dbReference type="ChEBI" id="CHEBI:15378"/>
        <dbReference type="ChEBI" id="CHEBI:57856"/>
        <dbReference type="ChEBI" id="CHEBI:59789"/>
        <dbReference type="ChEBI" id="CHEBI:74269"/>
        <dbReference type="ChEBI" id="CHEBI:74513"/>
        <dbReference type="EC" id="2.1.1.216"/>
    </reaction>
</comment>
<dbReference type="CDD" id="cd02440">
    <property type="entry name" value="AdoMet_MTases"/>
    <property type="match status" value="1"/>
</dbReference>
<dbReference type="OrthoDB" id="6349953at2759"/>
<evidence type="ECO:0000256" key="1">
    <source>
        <dbReference type="ARBA" id="ARBA00022555"/>
    </source>
</evidence>
<dbReference type="Gene3D" id="3.40.50.150">
    <property type="entry name" value="Vaccinia Virus protein VP39"/>
    <property type="match status" value="1"/>
</dbReference>
<keyword evidence="3 9" id="KW-0808">Transferase</keyword>
<feature type="compositionally biased region" description="Low complexity" evidence="10">
    <location>
        <begin position="8"/>
        <end position="20"/>
    </location>
</feature>